<reference evidence="2 3" key="1">
    <citation type="journal article" date="2018" name="IMA Fungus">
        <title>IMA Genome-F 10: Nine draft genome sequences of Claviceps purpurea s.lat., including C. arundinis, C. humidiphila, and C. cf. spartinae, pseudomolecules for the pitch canker pathogen Fusarium circinatum, draft genome of Davidsoniella eucalypti, Grosmannia galeiformis, Quambalaria eucalypti, and Teratosphaeria destructans.</title>
        <authorList>
            <person name="Wingfield B.D."/>
            <person name="Liu M."/>
            <person name="Nguyen H.D."/>
            <person name="Lane F.A."/>
            <person name="Morgan S.W."/>
            <person name="De Vos L."/>
            <person name="Wilken P.M."/>
            <person name="Duong T.A."/>
            <person name="Aylward J."/>
            <person name="Coetzee M.P."/>
            <person name="Dadej K."/>
            <person name="De Beer Z.W."/>
            <person name="Findlay W."/>
            <person name="Havenga M."/>
            <person name="Kolarik M."/>
            <person name="Menzies J.G."/>
            <person name="Naidoo K."/>
            <person name="Pochopski O."/>
            <person name="Shoukouhi P."/>
            <person name="Santana Q.C."/>
            <person name="Seifert K.A."/>
            <person name="Soal N."/>
            <person name="Steenkamp E.T."/>
            <person name="Tatham C.T."/>
            <person name="van der Nest M.A."/>
            <person name="Wingfield M.J."/>
        </authorList>
    </citation>
    <scope>NUCLEOTIDE SEQUENCE [LARGE SCALE GENOMIC DNA]</scope>
    <source>
        <strain evidence="2">CMW44962</strain>
    </source>
</reference>
<dbReference type="Proteomes" id="UP001138500">
    <property type="component" value="Unassembled WGS sequence"/>
</dbReference>
<proteinExistence type="predicted"/>
<feature type="signal peptide" evidence="1">
    <location>
        <begin position="1"/>
        <end position="15"/>
    </location>
</feature>
<evidence type="ECO:0000313" key="2">
    <source>
        <dbReference type="EMBL" id="KAH9827997.1"/>
    </source>
</evidence>
<evidence type="ECO:0000313" key="3">
    <source>
        <dbReference type="Proteomes" id="UP001138500"/>
    </source>
</evidence>
<accession>A0A9W7ST20</accession>
<sequence>MLFLPIAILAGSAAASSFIAYEGDCKKPGDQVGNIDFNVLSSNWKSGCKIISTSTGRSFALWNIPVSAIFSTCVAQVYHDTRCGSGEQTLFVSNLAACNNYNGIHSMKIVCT</sequence>
<gene>
    <name evidence="2" type="ORF">Tdes44962_MAKER09526</name>
</gene>
<keyword evidence="1" id="KW-0732">Signal</keyword>
<name>A0A9W7ST20_9PEZI</name>
<comment type="caution">
    <text evidence="2">The sequence shown here is derived from an EMBL/GenBank/DDBJ whole genome shotgun (WGS) entry which is preliminary data.</text>
</comment>
<reference evidence="2 3" key="2">
    <citation type="journal article" date="2021" name="Curr. Genet.">
        <title>Genetic response to nitrogen starvation in the aggressive Eucalyptus foliar pathogen Teratosphaeria destructans.</title>
        <authorList>
            <person name="Havenga M."/>
            <person name="Wingfield B.D."/>
            <person name="Wingfield M.J."/>
            <person name="Dreyer L.L."/>
            <person name="Roets F."/>
            <person name="Aylward J."/>
        </authorList>
    </citation>
    <scope>NUCLEOTIDE SEQUENCE [LARGE SCALE GENOMIC DNA]</scope>
    <source>
        <strain evidence="2">CMW44962</strain>
    </source>
</reference>
<protein>
    <submittedName>
        <fullName evidence="2">Uncharacterized protein</fullName>
    </submittedName>
</protein>
<keyword evidence="3" id="KW-1185">Reference proteome</keyword>
<dbReference type="AlphaFoldDB" id="A0A9W7ST20"/>
<feature type="chain" id="PRO_5040919773" evidence="1">
    <location>
        <begin position="16"/>
        <end position="112"/>
    </location>
</feature>
<evidence type="ECO:0000256" key="1">
    <source>
        <dbReference type="SAM" id="SignalP"/>
    </source>
</evidence>
<dbReference type="EMBL" id="RIBY02001840">
    <property type="protein sequence ID" value="KAH9827997.1"/>
    <property type="molecule type" value="Genomic_DNA"/>
</dbReference>
<organism evidence="2 3">
    <name type="scientific">Teratosphaeria destructans</name>
    <dbReference type="NCBI Taxonomy" id="418781"/>
    <lineage>
        <taxon>Eukaryota</taxon>
        <taxon>Fungi</taxon>
        <taxon>Dikarya</taxon>
        <taxon>Ascomycota</taxon>
        <taxon>Pezizomycotina</taxon>
        <taxon>Dothideomycetes</taxon>
        <taxon>Dothideomycetidae</taxon>
        <taxon>Mycosphaerellales</taxon>
        <taxon>Teratosphaeriaceae</taxon>
        <taxon>Teratosphaeria</taxon>
    </lineage>
</organism>